<evidence type="ECO:0000313" key="7">
    <source>
        <dbReference type="Proteomes" id="UP001362899"/>
    </source>
</evidence>
<feature type="compositionally biased region" description="Basic and acidic residues" evidence="4">
    <location>
        <begin position="45"/>
        <end position="60"/>
    </location>
</feature>
<evidence type="ECO:0000256" key="2">
    <source>
        <dbReference type="ARBA" id="ARBA00022490"/>
    </source>
</evidence>
<feature type="region of interest" description="Disordered" evidence="4">
    <location>
        <begin position="36"/>
        <end position="67"/>
    </location>
</feature>
<dbReference type="PROSITE" id="PS50076">
    <property type="entry name" value="DNAJ_2"/>
    <property type="match status" value="1"/>
</dbReference>
<dbReference type="GO" id="GO:0051083">
    <property type="term" value="P:'de novo' cotranslational protein folding"/>
    <property type="evidence" value="ECO:0007669"/>
    <property type="project" value="InterPro"/>
</dbReference>
<dbReference type="Gene3D" id="1.10.287.110">
    <property type="entry name" value="DnaJ domain"/>
    <property type="match status" value="1"/>
</dbReference>
<dbReference type="EMBL" id="BTGC01000003">
    <property type="protein sequence ID" value="GMM50535.1"/>
    <property type="molecule type" value="Genomic_DNA"/>
</dbReference>
<dbReference type="GO" id="GO:0043022">
    <property type="term" value="F:ribosome binding"/>
    <property type="evidence" value="ECO:0007669"/>
    <property type="project" value="InterPro"/>
</dbReference>
<dbReference type="Pfam" id="PF21884">
    <property type="entry name" value="ZUO1-like_ZHD"/>
    <property type="match status" value="1"/>
</dbReference>
<evidence type="ECO:0000313" key="6">
    <source>
        <dbReference type="EMBL" id="GMM50535.1"/>
    </source>
</evidence>
<evidence type="ECO:0000256" key="3">
    <source>
        <dbReference type="ARBA" id="ARBA00023186"/>
    </source>
</evidence>
<dbReference type="GO" id="GO:0006450">
    <property type="term" value="P:regulation of translational fidelity"/>
    <property type="evidence" value="ECO:0007669"/>
    <property type="project" value="InterPro"/>
</dbReference>
<dbReference type="SMART" id="SM00271">
    <property type="entry name" value="DnaJ"/>
    <property type="match status" value="1"/>
</dbReference>
<dbReference type="PANTHER" id="PTHR43999">
    <property type="entry name" value="DNAJ HOMOLOG SUBFAMILY C MEMBER 2"/>
    <property type="match status" value="1"/>
</dbReference>
<reference evidence="6 7" key="1">
    <citation type="journal article" date="2023" name="Elife">
        <title>Identification of key yeast species and microbe-microbe interactions impacting larval growth of Drosophila in the wild.</title>
        <authorList>
            <person name="Mure A."/>
            <person name="Sugiura Y."/>
            <person name="Maeda R."/>
            <person name="Honda K."/>
            <person name="Sakurai N."/>
            <person name="Takahashi Y."/>
            <person name="Watada M."/>
            <person name="Katoh T."/>
            <person name="Gotoh A."/>
            <person name="Gotoh Y."/>
            <person name="Taniguchi I."/>
            <person name="Nakamura K."/>
            <person name="Hayashi T."/>
            <person name="Katayama T."/>
            <person name="Uemura T."/>
            <person name="Hattori Y."/>
        </authorList>
    </citation>
    <scope>NUCLEOTIDE SEQUENCE [LARGE SCALE GENOMIC DNA]</scope>
    <source>
        <strain evidence="6 7">SB-73</strain>
    </source>
</reference>
<dbReference type="Pfam" id="PF00226">
    <property type="entry name" value="DnaJ"/>
    <property type="match status" value="1"/>
</dbReference>
<proteinExistence type="predicted"/>
<dbReference type="InterPro" id="IPR001623">
    <property type="entry name" value="DnaJ_domain"/>
</dbReference>
<comment type="caution">
    <text evidence="6">The sequence shown here is derived from an EMBL/GenBank/DDBJ whole genome shotgun (WGS) entry which is preliminary data.</text>
</comment>
<dbReference type="Proteomes" id="UP001362899">
    <property type="component" value="Unassembled WGS sequence"/>
</dbReference>
<dbReference type="InterPro" id="IPR054076">
    <property type="entry name" value="ZUO1-like_ZHD"/>
</dbReference>
<keyword evidence="2" id="KW-0963">Cytoplasm</keyword>
<dbReference type="GO" id="GO:0005829">
    <property type="term" value="C:cytosol"/>
    <property type="evidence" value="ECO:0007669"/>
    <property type="project" value="TreeGrafter"/>
</dbReference>
<dbReference type="Gene3D" id="1.10.8.840">
    <property type="entry name" value="Ribosome-associated complex head domain"/>
    <property type="match status" value="1"/>
</dbReference>
<name>A0AAV5RGM1_STABA</name>
<dbReference type="InterPro" id="IPR044634">
    <property type="entry name" value="Zuotin/DnaJC2"/>
</dbReference>
<comment type="subcellular location">
    <subcellularLocation>
        <location evidence="1">Cytoplasm</location>
    </subcellularLocation>
</comment>
<dbReference type="Pfam" id="PF16717">
    <property type="entry name" value="RAC_head"/>
    <property type="match status" value="1"/>
</dbReference>
<dbReference type="AlphaFoldDB" id="A0AAV5RGM1"/>
<dbReference type="InterPro" id="IPR058871">
    <property type="entry name" value="Zuotin_N"/>
</dbReference>
<feature type="region of interest" description="Disordered" evidence="4">
    <location>
        <begin position="282"/>
        <end position="349"/>
    </location>
</feature>
<protein>
    <submittedName>
        <fullName evidence="6">Zuotin</fullName>
    </submittedName>
</protein>
<dbReference type="InterPro" id="IPR042569">
    <property type="entry name" value="RAC_head_sf"/>
</dbReference>
<dbReference type="GO" id="GO:0030544">
    <property type="term" value="F:Hsp70 protein binding"/>
    <property type="evidence" value="ECO:0007669"/>
    <property type="project" value="InterPro"/>
</dbReference>
<dbReference type="CDD" id="cd23953">
    <property type="entry name" value="zuotin_NTD"/>
    <property type="match status" value="1"/>
</dbReference>
<evidence type="ECO:0000256" key="1">
    <source>
        <dbReference type="ARBA" id="ARBA00004496"/>
    </source>
</evidence>
<gene>
    <name evidence="6" type="ORF">DASB73_014930</name>
</gene>
<organism evidence="6 7">
    <name type="scientific">Starmerella bacillaris</name>
    <name type="common">Yeast</name>
    <name type="synonym">Candida zemplinina</name>
    <dbReference type="NCBI Taxonomy" id="1247836"/>
    <lineage>
        <taxon>Eukaryota</taxon>
        <taxon>Fungi</taxon>
        <taxon>Dikarya</taxon>
        <taxon>Ascomycota</taxon>
        <taxon>Saccharomycotina</taxon>
        <taxon>Dipodascomycetes</taxon>
        <taxon>Dipodascales</taxon>
        <taxon>Trichomonascaceae</taxon>
        <taxon>Starmerella</taxon>
    </lineage>
</organism>
<sequence length="406" mass="45782">MSFKAVEKISKTVGGKIEPVGPAFLAHARRLVRNRTWSEQETIDAEEKARRAAGEVKEDDGLVDEDADEELLNHDPKDWKNADQYAALGLSNLRWKATPEQIVKAHRRQVLKYHPDKQAASGNSNDGFFKIIQKAFEVVSNPTTRRQWDSVDKKANVSVPKKHAHTDFYHKWTPVFESEARFSVKQPVPGLGTAESSKPEVDAFYSFWYAFDSWRSFEWLDEDVPDDSSNRDNKRYIEKKNKAARVKHKKEDNARLRKLVDTCLSEDPRILAFKEAEKKAKEQRKWEREASTREAAEKEKKAKEEAEKQALEAATAAASAKKNKEQAKNAKKKNKRAIRGTAKEFESLPSPDSAYAAADIDALIESLDDLQLGETAAKVAGLDAAALTALFTETLSSKGVNAKYFK</sequence>
<dbReference type="CDD" id="cd06257">
    <property type="entry name" value="DnaJ"/>
    <property type="match status" value="1"/>
</dbReference>
<keyword evidence="7" id="KW-1185">Reference proteome</keyword>
<keyword evidence="3" id="KW-0143">Chaperone</keyword>
<evidence type="ECO:0000259" key="5">
    <source>
        <dbReference type="PROSITE" id="PS50076"/>
    </source>
</evidence>
<evidence type="ECO:0000256" key="4">
    <source>
        <dbReference type="SAM" id="MobiDB-lite"/>
    </source>
</evidence>
<accession>A0AAV5RGM1</accession>
<dbReference type="InterPro" id="IPR036869">
    <property type="entry name" value="J_dom_sf"/>
</dbReference>
<dbReference type="PANTHER" id="PTHR43999:SF1">
    <property type="entry name" value="DNAJ HOMOLOG SUBFAMILY C MEMBER 2"/>
    <property type="match status" value="1"/>
</dbReference>
<dbReference type="InterPro" id="IPR032003">
    <property type="entry name" value="RAC_head"/>
</dbReference>
<feature type="compositionally biased region" description="Basic and acidic residues" evidence="4">
    <location>
        <begin position="282"/>
        <end position="310"/>
    </location>
</feature>
<feature type="domain" description="J" evidence="5">
    <location>
        <begin position="83"/>
        <end position="152"/>
    </location>
</feature>
<dbReference type="Pfam" id="PF26185">
    <property type="entry name" value="Zuotin_N"/>
    <property type="match status" value="1"/>
</dbReference>
<dbReference type="SUPFAM" id="SSF46565">
    <property type="entry name" value="Chaperone J-domain"/>
    <property type="match status" value="1"/>
</dbReference>
<feature type="compositionally biased region" description="Basic residues" evidence="4">
    <location>
        <begin position="329"/>
        <end position="338"/>
    </location>
</feature>
<feature type="compositionally biased region" description="Low complexity" evidence="4">
    <location>
        <begin position="311"/>
        <end position="320"/>
    </location>
</feature>